<evidence type="ECO:0000313" key="4">
    <source>
        <dbReference type="WBParaSite" id="ECPE_0001535801-mRNA-1"/>
    </source>
</evidence>
<evidence type="ECO:0000313" key="3">
    <source>
        <dbReference type="Proteomes" id="UP000272942"/>
    </source>
</evidence>
<feature type="compositionally biased region" description="Polar residues" evidence="1">
    <location>
        <begin position="89"/>
        <end position="106"/>
    </location>
</feature>
<feature type="compositionally biased region" description="Polar residues" evidence="1">
    <location>
        <begin position="184"/>
        <end position="193"/>
    </location>
</feature>
<evidence type="ECO:0000256" key="1">
    <source>
        <dbReference type="SAM" id="MobiDB-lite"/>
    </source>
</evidence>
<dbReference type="Proteomes" id="UP000272942">
    <property type="component" value="Unassembled WGS sequence"/>
</dbReference>
<dbReference type="WBParaSite" id="ECPE_0001535801-mRNA-1">
    <property type="protein sequence ID" value="ECPE_0001535801-mRNA-1"/>
    <property type="gene ID" value="ECPE_0001535801"/>
</dbReference>
<reference evidence="4" key="1">
    <citation type="submission" date="2016-06" db="UniProtKB">
        <authorList>
            <consortium name="WormBaseParasite"/>
        </authorList>
    </citation>
    <scope>IDENTIFICATION</scope>
</reference>
<dbReference type="OrthoDB" id="10647005at2759"/>
<feature type="region of interest" description="Disordered" evidence="1">
    <location>
        <begin position="144"/>
        <end position="197"/>
    </location>
</feature>
<sequence length="237" mass="26016">MAKLYEPSKIPPLFSDSPSSPKESNSGILFFKNRSRDQGYLEIDDSHFTLNSSSSIEASESSVNGDNCTPKPLTKAQLRHARTRRETRQAQSVVPTQSTAAVATQNESDKVELVKVVRPERTKPGDRRRSSVVTGRRQLLADRRRSQRLRSLSQPLTVTVNSESPQIPAQASNTPLPSLPGNAAVSSSPQCNVEDSDNPVILGVSHVSISTRSSRLGQWGRSLLRPSLSRNQIEALY</sequence>
<feature type="compositionally biased region" description="Low complexity" evidence="1">
    <location>
        <begin position="53"/>
        <end position="62"/>
    </location>
</feature>
<organism evidence="4">
    <name type="scientific">Echinostoma caproni</name>
    <dbReference type="NCBI Taxonomy" id="27848"/>
    <lineage>
        <taxon>Eukaryota</taxon>
        <taxon>Metazoa</taxon>
        <taxon>Spiralia</taxon>
        <taxon>Lophotrochozoa</taxon>
        <taxon>Platyhelminthes</taxon>
        <taxon>Trematoda</taxon>
        <taxon>Digenea</taxon>
        <taxon>Plagiorchiida</taxon>
        <taxon>Echinostomata</taxon>
        <taxon>Echinostomatoidea</taxon>
        <taxon>Echinostomatidae</taxon>
        <taxon>Echinostoma</taxon>
    </lineage>
</organism>
<feature type="compositionally biased region" description="Polar residues" evidence="1">
    <location>
        <begin position="157"/>
        <end position="176"/>
    </location>
</feature>
<feature type="region of interest" description="Disordered" evidence="1">
    <location>
        <begin position="53"/>
        <end position="72"/>
    </location>
</feature>
<protein>
    <submittedName>
        <fullName evidence="2 4">Uncharacterized protein</fullName>
    </submittedName>
</protein>
<feature type="region of interest" description="Disordered" evidence="1">
    <location>
        <begin position="1"/>
        <end position="27"/>
    </location>
</feature>
<evidence type="ECO:0000313" key="2">
    <source>
        <dbReference type="EMBL" id="VDP92590.1"/>
    </source>
</evidence>
<accession>A0A183B7Y3</accession>
<gene>
    <name evidence="2" type="ORF">ECPE_LOCUS15318</name>
</gene>
<feature type="compositionally biased region" description="Low complexity" evidence="1">
    <location>
        <begin position="15"/>
        <end position="26"/>
    </location>
</feature>
<dbReference type="AlphaFoldDB" id="A0A183B7Y3"/>
<proteinExistence type="predicted"/>
<dbReference type="EMBL" id="UZAN01060205">
    <property type="protein sequence ID" value="VDP92590.1"/>
    <property type="molecule type" value="Genomic_DNA"/>
</dbReference>
<feature type="region of interest" description="Disordered" evidence="1">
    <location>
        <begin position="82"/>
        <end position="107"/>
    </location>
</feature>
<reference evidence="2 3" key="2">
    <citation type="submission" date="2018-11" db="EMBL/GenBank/DDBJ databases">
        <authorList>
            <consortium name="Pathogen Informatics"/>
        </authorList>
    </citation>
    <scope>NUCLEOTIDE SEQUENCE [LARGE SCALE GENOMIC DNA]</scope>
    <source>
        <strain evidence="2 3">Egypt</strain>
    </source>
</reference>
<keyword evidence="3" id="KW-1185">Reference proteome</keyword>
<name>A0A183B7Y3_9TREM</name>